<reference evidence="2 3" key="1">
    <citation type="submission" date="2017-03" db="EMBL/GenBank/DDBJ databases">
        <authorList>
            <person name="Afonso C.L."/>
            <person name="Miller P.J."/>
            <person name="Scott M.A."/>
            <person name="Spackman E."/>
            <person name="Goraichik I."/>
            <person name="Dimitrov K.M."/>
            <person name="Suarez D.L."/>
            <person name="Swayne D.E."/>
        </authorList>
    </citation>
    <scope>NUCLEOTIDE SEQUENCE [LARGE SCALE GENOMIC DNA]</scope>
    <source>
        <strain evidence="2">SB41UT1</strain>
    </source>
</reference>
<organism evidence="2 3">
    <name type="scientific">Parendozoicomonas haliclonae</name>
    <dbReference type="NCBI Taxonomy" id="1960125"/>
    <lineage>
        <taxon>Bacteria</taxon>
        <taxon>Pseudomonadati</taxon>
        <taxon>Pseudomonadota</taxon>
        <taxon>Gammaproteobacteria</taxon>
        <taxon>Oceanospirillales</taxon>
        <taxon>Endozoicomonadaceae</taxon>
        <taxon>Parendozoicomonas</taxon>
    </lineage>
</organism>
<feature type="transmembrane region" description="Helical" evidence="1">
    <location>
        <begin position="117"/>
        <end position="135"/>
    </location>
</feature>
<dbReference type="RefSeq" id="WP_087112135.1">
    <property type="nucleotide sequence ID" value="NZ_CBCSCN010000010.1"/>
</dbReference>
<keyword evidence="3" id="KW-1185">Reference proteome</keyword>
<feature type="transmembrane region" description="Helical" evidence="1">
    <location>
        <begin position="31"/>
        <end position="48"/>
    </location>
</feature>
<proteinExistence type="predicted"/>
<keyword evidence="1" id="KW-0472">Membrane</keyword>
<dbReference type="Pfam" id="PF10688">
    <property type="entry name" value="Imp-YgjV"/>
    <property type="match status" value="1"/>
</dbReference>
<dbReference type="EMBL" id="FWPT01000008">
    <property type="protein sequence ID" value="SMA49693.1"/>
    <property type="molecule type" value="Genomic_DNA"/>
</dbReference>
<keyword evidence="1" id="KW-0812">Transmembrane</keyword>
<name>A0A1X7ANH2_9GAMM</name>
<evidence type="ECO:0000313" key="3">
    <source>
        <dbReference type="Proteomes" id="UP000196573"/>
    </source>
</evidence>
<feature type="transmembrane region" description="Helical" evidence="1">
    <location>
        <begin position="75"/>
        <end position="105"/>
    </location>
</feature>
<dbReference type="OrthoDB" id="7858522at2"/>
<evidence type="ECO:0000256" key="1">
    <source>
        <dbReference type="SAM" id="Phobius"/>
    </source>
</evidence>
<gene>
    <name evidence="2" type="primary">ygjV_2</name>
    <name evidence="2" type="ORF">EHSB41UT_03475</name>
</gene>
<sequence>MTDFLLSQILAGIAICFDMLSFQFKDRKKLLGCLFCACILLSTHFALLEQWTAAGMLLISTCRYFTSIFTTSKKAAAVFIVASLTTTFFTFNGITSVLSCSASVLQTTAAFNKNDKTLRLLMMAGICLWITHNTLVQSPMAVVVEVLFMASNLVGFYRYYLRPALGPVDVL</sequence>
<dbReference type="PIRSF" id="PIRSF011443">
    <property type="entry name" value="YgjV"/>
    <property type="match status" value="1"/>
</dbReference>
<dbReference type="AlphaFoldDB" id="A0A1X7ANH2"/>
<feature type="transmembrane region" description="Helical" evidence="1">
    <location>
        <begin position="6"/>
        <end position="24"/>
    </location>
</feature>
<dbReference type="InterPro" id="IPR019629">
    <property type="entry name" value="Uncharacterised_HI1736/YgjV"/>
</dbReference>
<dbReference type="Proteomes" id="UP000196573">
    <property type="component" value="Unassembled WGS sequence"/>
</dbReference>
<protein>
    <submittedName>
        <fullName evidence="2">Inner membrane protein YgjV</fullName>
    </submittedName>
</protein>
<dbReference type="InterPro" id="IPR026267">
    <property type="entry name" value="YgjV"/>
</dbReference>
<evidence type="ECO:0000313" key="2">
    <source>
        <dbReference type="EMBL" id="SMA49693.1"/>
    </source>
</evidence>
<feature type="transmembrane region" description="Helical" evidence="1">
    <location>
        <begin position="141"/>
        <end position="161"/>
    </location>
</feature>
<accession>A0A1X7ANH2</accession>
<keyword evidence="1" id="KW-1133">Transmembrane helix</keyword>